<accession>A0AAV8V5F4</accession>
<organism evidence="1 2">
    <name type="scientific">Exocentrus adspersus</name>
    <dbReference type="NCBI Taxonomy" id="1586481"/>
    <lineage>
        <taxon>Eukaryota</taxon>
        <taxon>Metazoa</taxon>
        <taxon>Ecdysozoa</taxon>
        <taxon>Arthropoda</taxon>
        <taxon>Hexapoda</taxon>
        <taxon>Insecta</taxon>
        <taxon>Pterygota</taxon>
        <taxon>Neoptera</taxon>
        <taxon>Endopterygota</taxon>
        <taxon>Coleoptera</taxon>
        <taxon>Polyphaga</taxon>
        <taxon>Cucujiformia</taxon>
        <taxon>Chrysomeloidea</taxon>
        <taxon>Cerambycidae</taxon>
        <taxon>Lamiinae</taxon>
        <taxon>Acanthocinini</taxon>
        <taxon>Exocentrus</taxon>
    </lineage>
</organism>
<dbReference type="AlphaFoldDB" id="A0AAV8V5F4"/>
<evidence type="ECO:0000313" key="1">
    <source>
        <dbReference type="EMBL" id="KAJ8909396.1"/>
    </source>
</evidence>
<proteinExistence type="predicted"/>
<evidence type="ECO:0000313" key="2">
    <source>
        <dbReference type="Proteomes" id="UP001159042"/>
    </source>
</evidence>
<feature type="non-terminal residue" evidence="1">
    <location>
        <position position="1"/>
    </location>
</feature>
<protein>
    <submittedName>
        <fullName evidence="1">Uncharacterized protein</fullName>
    </submittedName>
</protein>
<sequence length="66" mass="7611">EQKSRCNSKGGLNERTTIRRKDTPKSLFLCCHHDMCNHIESPQTKIFINNTILVFTTFDTDAQPDN</sequence>
<gene>
    <name evidence="1" type="ORF">NQ315_014522</name>
</gene>
<keyword evidence="2" id="KW-1185">Reference proteome</keyword>
<reference evidence="1 2" key="1">
    <citation type="journal article" date="2023" name="Insect Mol. Biol.">
        <title>Genome sequencing provides insights into the evolution of gene families encoding plant cell wall-degrading enzymes in longhorned beetles.</title>
        <authorList>
            <person name="Shin N.R."/>
            <person name="Okamura Y."/>
            <person name="Kirsch R."/>
            <person name="Pauchet Y."/>
        </authorList>
    </citation>
    <scope>NUCLEOTIDE SEQUENCE [LARGE SCALE GENOMIC DNA]</scope>
    <source>
        <strain evidence="1">EAD_L_NR</strain>
    </source>
</reference>
<comment type="caution">
    <text evidence="1">The sequence shown here is derived from an EMBL/GenBank/DDBJ whole genome shotgun (WGS) entry which is preliminary data.</text>
</comment>
<dbReference type="EMBL" id="JANEYG010000595">
    <property type="protein sequence ID" value="KAJ8909396.1"/>
    <property type="molecule type" value="Genomic_DNA"/>
</dbReference>
<name>A0AAV8V5F4_9CUCU</name>
<dbReference type="Proteomes" id="UP001159042">
    <property type="component" value="Unassembled WGS sequence"/>
</dbReference>